<evidence type="ECO:0000256" key="8">
    <source>
        <dbReference type="ARBA" id="ARBA00022741"/>
    </source>
</evidence>
<dbReference type="EMBL" id="JAPXFL010000008">
    <property type="protein sequence ID" value="KAK9502879.1"/>
    <property type="molecule type" value="Genomic_DNA"/>
</dbReference>
<dbReference type="GO" id="GO:0006747">
    <property type="term" value="P:FAD biosynthetic process"/>
    <property type="evidence" value="ECO:0007669"/>
    <property type="project" value="TreeGrafter"/>
</dbReference>
<dbReference type="InterPro" id="IPR001453">
    <property type="entry name" value="MoaB/Mog_dom"/>
</dbReference>
<dbReference type="GO" id="GO:0005524">
    <property type="term" value="F:ATP binding"/>
    <property type="evidence" value="ECO:0007669"/>
    <property type="project" value="UniProtKB-KW"/>
</dbReference>
<dbReference type="Proteomes" id="UP001461498">
    <property type="component" value="Unassembled WGS sequence"/>
</dbReference>
<evidence type="ECO:0000256" key="4">
    <source>
        <dbReference type="ARBA" id="ARBA00022630"/>
    </source>
</evidence>
<dbReference type="Pfam" id="PF24102">
    <property type="entry name" value="FLAD1_M"/>
    <property type="match status" value="1"/>
</dbReference>
<dbReference type="Pfam" id="PF00994">
    <property type="entry name" value="MoCF_biosynth"/>
    <property type="match status" value="1"/>
</dbReference>
<dbReference type="InterPro" id="IPR036425">
    <property type="entry name" value="MoaB/Mog-like_dom_sf"/>
</dbReference>
<keyword evidence="5" id="KW-0288">FMN</keyword>
<feature type="domain" description="MoaB/Mog" evidence="14">
    <location>
        <begin position="42"/>
        <end position="212"/>
    </location>
</feature>
<dbReference type="SUPFAM" id="SSF52402">
    <property type="entry name" value="Adenine nucleotide alpha hydrolases-like"/>
    <property type="match status" value="1"/>
</dbReference>
<evidence type="ECO:0000256" key="6">
    <source>
        <dbReference type="ARBA" id="ARBA00022679"/>
    </source>
</evidence>
<evidence type="ECO:0000313" key="16">
    <source>
        <dbReference type="Proteomes" id="UP001461498"/>
    </source>
</evidence>
<keyword evidence="6" id="KW-0808">Transferase</keyword>
<evidence type="ECO:0000256" key="13">
    <source>
        <dbReference type="ARBA" id="ARBA00049494"/>
    </source>
</evidence>
<sequence>MLLCRNVLLLLRRFRYTSQYYTMDNLLTPGDIRDRMPVNTAGIIVIGDEVLKGQVADSNVSFLAKKLHALGIRLCKVSIIPDNIDIIAQEVAEYSSKYDQVITTGGIGPTHDDVTYEGVSAAFAQPLVTNDKLVTYWSWFNGDPPGNTQRTSTVKMATIPRDSVILYANLPTTLIPDNKFPVITVNNVCILPGLPKYLRAIFNALEGVYFKSSGKKFHVRRIYLNVFESVFTGRLNAAVNKYKDVVFGSYPKLNNPYYKTVVTMEAQDQKLLDEAYNYFESQLDKTWLAEQGELLGDSWIRTKELMDSDELSTMNFSARLKRSVEILDKCLDEYNLPEIFISFNGGKDCTVLVHLVHSVILKRFKQSEFPKLNAVYIRTDSPFKEVEDFISTTAQRYNLNLITEEGPLQQGIQNVLKSNQDFKVAILGIRKSDPAGAGLSHIQKTDEGWGNLLRVSPLLDWSYQDIWNYLRELNIPYCPLYDLGYTSLGSTTNSRPNSALQYTDENGETKYKPAYCLEDEFLERVGRQ</sequence>
<gene>
    <name evidence="15" type="ORF">O3M35_011567</name>
</gene>
<dbReference type="SMART" id="SM00852">
    <property type="entry name" value="MoCF_biosynth"/>
    <property type="match status" value="1"/>
</dbReference>
<comment type="caution">
    <text evidence="15">The sequence shown here is derived from an EMBL/GenBank/DDBJ whole genome shotgun (WGS) entry which is preliminary data.</text>
</comment>
<comment type="catalytic activity">
    <reaction evidence="13">
        <text>FMN + ATP + H(+) = FAD + diphosphate</text>
        <dbReference type="Rhea" id="RHEA:17237"/>
        <dbReference type="ChEBI" id="CHEBI:15378"/>
        <dbReference type="ChEBI" id="CHEBI:30616"/>
        <dbReference type="ChEBI" id="CHEBI:33019"/>
        <dbReference type="ChEBI" id="CHEBI:57692"/>
        <dbReference type="ChEBI" id="CHEBI:58210"/>
        <dbReference type="EC" id="2.7.7.2"/>
    </reaction>
</comment>
<name>A0AAW1CW78_9HEMI</name>
<organism evidence="15 16">
    <name type="scientific">Rhynocoris fuscipes</name>
    <dbReference type="NCBI Taxonomy" id="488301"/>
    <lineage>
        <taxon>Eukaryota</taxon>
        <taxon>Metazoa</taxon>
        <taxon>Ecdysozoa</taxon>
        <taxon>Arthropoda</taxon>
        <taxon>Hexapoda</taxon>
        <taxon>Insecta</taxon>
        <taxon>Pterygota</taxon>
        <taxon>Neoptera</taxon>
        <taxon>Paraneoptera</taxon>
        <taxon>Hemiptera</taxon>
        <taxon>Heteroptera</taxon>
        <taxon>Panheteroptera</taxon>
        <taxon>Cimicomorpha</taxon>
        <taxon>Reduviidae</taxon>
        <taxon>Harpactorinae</taxon>
        <taxon>Harpactorini</taxon>
        <taxon>Rhynocoris</taxon>
    </lineage>
</organism>
<dbReference type="CDD" id="cd23948">
    <property type="entry name" value="FAD_synthase"/>
    <property type="match status" value="1"/>
</dbReference>
<evidence type="ECO:0000256" key="1">
    <source>
        <dbReference type="ARBA" id="ARBA00004726"/>
    </source>
</evidence>
<evidence type="ECO:0000256" key="7">
    <source>
        <dbReference type="ARBA" id="ARBA00022695"/>
    </source>
</evidence>
<comment type="similarity">
    <text evidence="2">In the N-terminal section; belongs to the MoaB/Mog family.</text>
</comment>
<evidence type="ECO:0000256" key="9">
    <source>
        <dbReference type="ARBA" id="ARBA00022827"/>
    </source>
</evidence>
<keyword evidence="9" id="KW-0274">FAD</keyword>
<evidence type="ECO:0000259" key="14">
    <source>
        <dbReference type="SMART" id="SM00852"/>
    </source>
</evidence>
<evidence type="ECO:0000256" key="3">
    <source>
        <dbReference type="ARBA" id="ARBA00012393"/>
    </source>
</evidence>
<reference evidence="15 16" key="1">
    <citation type="submission" date="2022-12" db="EMBL/GenBank/DDBJ databases">
        <title>Chromosome-level genome assembly of true bugs.</title>
        <authorList>
            <person name="Ma L."/>
            <person name="Li H."/>
        </authorList>
    </citation>
    <scope>NUCLEOTIDE SEQUENCE [LARGE SCALE GENOMIC DNA]</scope>
    <source>
        <strain evidence="15">Lab_2022b</strain>
    </source>
</reference>
<dbReference type="CDD" id="cd00885">
    <property type="entry name" value="cinA"/>
    <property type="match status" value="1"/>
</dbReference>
<dbReference type="AlphaFoldDB" id="A0AAW1CW78"/>
<dbReference type="PANTHER" id="PTHR23293">
    <property type="entry name" value="FAD SYNTHETASE-RELATED FMN ADENYLYLTRANSFERASE"/>
    <property type="match status" value="1"/>
</dbReference>
<keyword evidence="7" id="KW-0548">Nucleotidyltransferase</keyword>
<evidence type="ECO:0000256" key="10">
    <source>
        <dbReference type="ARBA" id="ARBA00022840"/>
    </source>
</evidence>
<dbReference type="InterPro" id="IPR056596">
    <property type="entry name" value="FLAD1_M"/>
</dbReference>
<dbReference type="GO" id="GO:0003919">
    <property type="term" value="F:FMN adenylyltransferase activity"/>
    <property type="evidence" value="ECO:0007669"/>
    <property type="project" value="UniProtKB-EC"/>
</dbReference>
<evidence type="ECO:0000256" key="5">
    <source>
        <dbReference type="ARBA" id="ARBA00022643"/>
    </source>
</evidence>
<keyword evidence="4" id="KW-0285">Flavoprotein</keyword>
<protein>
    <recommendedName>
        <fullName evidence="3">FAD synthase</fullName>
        <ecNumber evidence="3">2.7.7.2</ecNumber>
    </recommendedName>
    <alternativeName>
        <fullName evidence="11">FAD pyrophosphorylase</fullName>
    </alternativeName>
    <alternativeName>
        <fullName evidence="12">FMN adenylyltransferase</fullName>
    </alternativeName>
</protein>
<keyword evidence="10" id="KW-0067">ATP-binding</keyword>
<evidence type="ECO:0000313" key="15">
    <source>
        <dbReference type="EMBL" id="KAK9502879.1"/>
    </source>
</evidence>
<evidence type="ECO:0000256" key="12">
    <source>
        <dbReference type="ARBA" id="ARBA00031871"/>
    </source>
</evidence>
<dbReference type="InterPro" id="IPR014729">
    <property type="entry name" value="Rossmann-like_a/b/a_fold"/>
</dbReference>
<accession>A0AAW1CW78</accession>
<keyword evidence="8" id="KW-0547">Nucleotide-binding</keyword>
<dbReference type="SUPFAM" id="SSF53218">
    <property type="entry name" value="Molybdenum cofactor biosynthesis proteins"/>
    <property type="match status" value="1"/>
</dbReference>
<proteinExistence type="inferred from homology"/>
<dbReference type="Gene3D" id="3.40.50.620">
    <property type="entry name" value="HUPs"/>
    <property type="match status" value="1"/>
</dbReference>
<evidence type="ECO:0000256" key="11">
    <source>
        <dbReference type="ARBA" id="ARBA00031145"/>
    </source>
</evidence>
<dbReference type="InterPro" id="IPR002500">
    <property type="entry name" value="PAPS_reduct_dom"/>
</dbReference>
<dbReference type="Pfam" id="PF01507">
    <property type="entry name" value="PAPS_reduct"/>
    <property type="match status" value="2"/>
</dbReference>
<dbReference type="PANTHER" id="PTHR23293:SF9">
    <property type="entry name" value="FAD SYNTHASE"/>
    <property type="match status" value="1"/>
</dbReference>
<comment type="pathway">
    <text evidence="1">Cofactor biosynthesis; FAD biosynthesis; FAD from FMN: step 1/1.</text>
</comment>
<dbReference type="Gene3D" id="3.40.980.10">
    <property type="entry name" value="MoaB/Mog-like domain"/>
    <property type="match status" value="1"/>
</dbReference>
<evidence type="ECO:0000256" key="2">
    <source>
        <dbReference type="ARBA" id="ARBA00007589"/>
    </source>
</evidence>
<dbReference type="EC" id="2.7.7.2" evidence="3"/>
<keyword evidence="16" id="KW-1185">Reference proteome</keyword>